<protein>
    <submittedName>
        <fullName evidence="2">Uncharacterized protein</fullName>
    </submittedName>
</protein>
<accession>M2ZN63</accession>
<gene>
    <name evidence="2" type="ORF">MYCFIDRAFT_212078</name>
</gene>
<dbReference type="VEuPathDB" id="FungiDB:MYCFIDRAFT_212078"/>
<sequence>MQVRLSFGHIGGKILAVEPEADAPLPNASPPHQPVPFDDLHSPRSWPDLLFDVTVESENLPSSKLSCNRHTRSVPICRHPKISRSGCYSCSLRPPIHLLYTCDTGLITLRMPTLSMADHACRTGHYDKLRRLRSPARLPRQPDGLASHRPR</sequence>
<reference evidence="2 3" key="1">
    <citation type="journal article" date="2012" name="PLoS Pathog.">
        <title>Diverse lifestyles and strategies of plant pathogenesis encoded in the genomes of eighteen Dothideomycetes fungi.</title>
        <authorList>
            <person name="Ohm R.A."/>
            <person name="Feau N."/>
            <person name="Henrissat B."/>
            <person name="Schoch C.L."/>
            <person name="Horwitz B.A."/>
            <person name="Barry K.W."/>
            <person name="Condon B.J."/>
            <person name="Copeland A.C."/>
            <person name="Dhillon B."/>
            <person name="Glaser F."/>
            <person name="Hesse C.N."/>
            <person name="Kosti I."/>
            <person name="LaButti K."/>
            <person name="Lindquist E.A."/>
            <person name="Lucas S."/>
            <person name="Salamov A.A."/>
            <person name="Bradshaw R.E."/>
            <person name="Ciuffetti L."/>
            <person name="Hamelin R.C."/>
            <person name="Kema G.H.J."/>
            <person name="Lawrence C."/>
            <person name="Scott J.A."/>
            <person name="Spatafora J.W."/>
            <person name="Turgeon B.G."/>
            <person name="de Wit P.J.G.M."/>
            <person name="Zhong S."/>
            <person name="Goodwin S.B."/>
            <person name="Grigoriev I.V."/>
        </authorList>
    </citation>
    <scope>NUCLEOTIDE SEQUENCE [LARGE SCALE GENOMIC DNA]</scope>
    <source>
        <strain evidence="2 3">CIRAD86</strain>
    </source>
</reference>
<dbReference type="KEGG" id="pfj:MYCFIDRAFT_212078"/>
<dbReference type="RefSeq" id="XP_007929445.1">
    <property type="nucleotide sequence ID" value="XM_007931254.1"/>
</dbReference>
<dbReference type="HOGENOM" id="CLU_1732283_0_0_1"/>
<organism evidence="2 3">
    <name type="scientific">Pseudocercospora fijiensis (strain CIRAD86)</name>
    <name type="common">Black leaf streak disease fungus</name>
    <name type="synonym">Mycosphaerella fijiensis</name>
    <dbReference type="NCBI Taxonomy" id="383855"/>
    <lineage>
        <taxon>Eukaryota</taxon>
        <taxon>Fungi</taxon>
        <taxon>Dikarya</taxon>
        <taxon>Ascomycota</taxon>
        <taxon>Pezizomycotina</taxon>
        <taxon>Dothideomycetes</taxon>
        <taxon>Dothideomycetidae</taxon>
        <taxon>Mycosphaerellales</taxon>
        <taxon>Mycosphaerellaceae</taxon>
        <taxon>Pseudocercospora</taxon>
    </lineage>
</organism>
<feature type="region of interest" description="Disordered" evidence="1">
    <location>
        <begin position="132"/>
        <end position="151"/>
    </location>
</feature>
<proteinExistence type="predicted"/>
<dbReference type="AlphaFoldDB" id="M2ZN63"/>
<evidence type="ECO:0000313" key="2">
    <source>
        <dbReference type="EMBL" id="EME80544.1"/>
    </source>
</evidence>
<dbReference type="GeneID" id="19337602"/>
<name>M2ZN63_PSEFD</name>
<dbReference type="EMBL" id="KB446561">
    <property type="protein sequence ID" value="EME80544.1"/>
    <property type="molecule type" value="Genomic_DNA"/>
</dbReference>
<keyword evidence="3" id="KW-1185">Reference proteome</keyword>
<dbReference type="Proteomes" id="UP000016932">
    <property type="component" value="Unassembled WGS sequence"/>
</dbReference>
<evidence type="ECO:0000256" key="1">
    <source>
        <dbReference type="SAM" id="MobiDB-lite"/>
    </source>
</evidence>
<evidence type="ECO:0000313" key="3">
    <source>
        <dbReference type="Proteomes" id="UP000016932"/>
    </source>
</evidence>